<dbReference type="InterPro" id="IPR036388">
    <property type="entry name" value="WH-like_DNA-bd_sf"/>
</dbReference>
<dbReference type="SUPFAM" id="SSF46785">
    <property type="entry name" value="Winged helix' DNA-binding domain"/>
    <property type="match status" value="1"/>
</dbReference>
<dbReference type="SUPFAM" id="SSF100950">
    <property type="entry name" value="NagB/RpiA/CoA transferase-like"/>
    <property type="match status" value="1"/>
</dbReference>
<dbReference type="EMBL" id="JXRP01000006">
    <property type="protein sequence ID" value="KIL52119.1"/>
    <property type="molecule type" value="Genomic_DNA"/>
</dbReference>
<evidence type="ECO:0000313" key="5">
    <source>
        <dbReference type="Proteomes" id="UP000031938"/>
    </source>
</evidence>
<dbReference type="Pfam" id="PF00455">
    <property type="entry name" value="DeoRC"/>
    <property type="match status" value="1"/>
</dbReference>
<dbReference type="STRING" id="889306.KP78_04890"/>
<dbReference type="AlphaFoldDB" id="A0A0C2SDU2"/>
<dbReference type="Pfam" id="PF08220">
    <property type="entry name" value="HTH_DeoR"/>
    <property type="match status" value="1"/>
</dbReference>
<dbReference type="RefSeq" id="WP_041085919.1">
    <property type="nucleotide sequence ID" value="NZ_JXRP01000006.1"/>
</dbReference>
<dbReference type="PROSITE" id="PS51000">
    <property type="entry name" value="HTH_DEOR_2"/>
    <property type="match status" value="1"/>
</dbReference>
<protein>
    <recommendedName>
        <fullName evidence="3">HTH deoR-type domain-containing protein</fullName>
    </recommendedName>
</protein>
<dbReference type="SMART" id="SM01134">
    <property type="entry name" value="DeoRC"/>
    <property type="match status" value="1"/>
</dbReference>
<evidence type="ECO:0000259" key="3">
    <source>
        <dbReference type="PROSITE" id="PS51000"/>
    </source>
</evidence>
<sequence>MLFVQRHEKIIEQLNKEKSIKVSDLSMRFDVTEKTIRSDLELLEKRGLLKRIHGGAILPEEKESILPIESRQKGHSEEKLLIAKKALQLISPEDTIFLDGGSTTLALADLLGATPVTVITNDLKIAVNLLPKENVQLMVPGGVSIGTSGSLIGPIATETLEKIRVNRLFLGTTGMDAKYGLTVFNSLHSQWKKQIIESAQTVTLVVDHSKIGKVALIKFADFSMIDELITDKRLDKEMKAIIKQNKIKVIGDEFE</sequence>
<dbReference type="InterPro" id="IPR036390">
    <property type="entry name" value="WH_DNA-bd_sf"/>
</dbReference>
<dbReference type="OrthoDB" id="9797223at2"/>
<dbReference type="PANTHER" id="PTHR30363:SF44">
    <property type="entry name" value="AGA OPERON TRANSCRIPTIONAL REPRESSOR-RELATED"/>
    <property type="match status" value="1"/>
</dbReference>
<dbReference type="Proteomes" id="UP000031938">
    <property type="component" value="Unassembled WGS sequence"/>
</dbReference>
<dbReference type="InterPro" id="IPR037171">
    <property type="entry name" value="NagB/RpiA_transferase-like"/>
</dbReference>
<dbReference type="SMART" id="SM00420">
    <property type="entry name" value="HTH_DEOR"/>
    <property type="match status" value="1"/>
</dbReference>
<organism evidence="4 5">
    <name type="scientific">Jeotgalibacillus soli</name>
    <dbReference type="NCBI Taxonomy" id="889306"/>
    <lineage>
        <taxon>Bacteria</taxon>
        <taxon>Bacillati</taxon>
        <taxon>Bacillota</taxon>
        <taxon>Bacilli</taxon>
        <taxon>Bacillales</taxon>
        <taxon>Caryophanaceae</taxon>
        <taxon>Jeotgalibacillus</taxon>
    </lineage>
</organism>
<feature type="domain" description="HTH deoR-type" evidence="3">
    <location>
        <begin position="3"/>
        <end position="58"/>
    </location>
</feature>
<dbReference type="InterPro" id="IPR050313">
    <property type="entry name" value="Carb_Metab_HTH_regulators"/>
</dbReference>
<accession>A0A0C2SDU2</accession>
<evidence type="ECO:0000256" key="2">
    <source>
        <dbReference type="ARBA" id="ARBA00023163"/>
    </source>
</evidence>
<keyword evidence="5" id="KW-1185">Reference proteome</keyword>
<dbReference type="InterPro" id="IPR001034">
    <property type="entry name" value="DeoR_HTH"/>
</dbReference>
<keyword evidence="1" id="KW-0805">Transcription regulation</keyword>
<dbReference type="InterPro" id="IPR014036">
    <property type="entry name" value="DeoR-like_C"/>
</dbReference>
<gene>
    <name evidence="4" type="ORF">KP78_04890</name>
</gene>
<keyword evidence="2" id="KW-0804">Transcription</keyword>
<dbReference type="Gene3D" id="3.40.50.1360">
    <property type="match status" value="1"/>
</dbReference>
<reference evidence="4 5" key="1">
    <citation type="submission" date="2015-01" db="EMBL/GenBank/DDBJ databases">
        <title>Genome sequencing of Jeotgalibacillus soli.</title>
        <authorList>
            <person name="Goh K.M."/>
            <person name="Chan K.-G."/>
            <person name="Yaakop A.S."/>
            <person name="Ee R."/>
            <person name="Gan H.M."/>
            <person name="Chan C.S."/>
        </authorList>
    </citation>
    <scope>NUCLEOTIDE SEQUENCE [LARGE SCALE GENOMIC DNA]</scope>
    <source>
        <strain evidence="4 5">P9</strain>
    </source>
</reference>
<name>A0A0C2SDU2_9BACL</name>
<evidence type="ECO:0000256" key="1">
    <source>
        <dbReference type="ARBA" id="ARBA00023015"/>
    </source>
</evidence>
<dbReference type="Gene3D" id="1.10.10.10">
    <property type="entry name" value="Winged helix-like DNA-binding domain superfamily/Winged helix DNA-binding domain"/>
    <property type="match status" value="1"/>
</dbReference>
<evidence type="ECO:0000313" key="4">
    <source>
        <dbReference type="EMBL" id="KIL52119.1"/>
    </source>
</evidence>
<dbReference type="PANTHER" id="PTHR30363">
    <property type="entry name" value="HTH-TYPE TRANSCRIPTIONAL REGULATOR SRLR-RELATED"/>
    <property type="match status" value="1"/>
</dbReference>
<dbReference type="PRINTS" id="PR00037">
    <property type="entry name" value="HTHLACR"/>
</dbReference>
<dbReference type="PATRIC" id="fig|889306.3.peg.489"/>
<comment type="caution">
    <text evidence="4">The sequence shown here is derived from an EMBL/GenBank/DDBJ whole genome shotgun (WGS) entry which is preliminary data.</text>
</comment>
<dbReference type="GO" id="GO:0003700">
    <property type="term" value="F:DNA-binding transcription factor activity"/>
    <property type="evidence" value="ECO:0007669"/>
    <property type="project" value="InterPro"/>
</dbReference>
<proteinExistence type="predicted"/>